<gene>
    <name evidence="4" type="ORF">P5673_002066</name>
</gene>
<dbReference type="AlphaFoldDB" id="A0AAD9R5B0"/>
<reference evidence="4" key="1">
    <citation type="journal article" date="2023" name="G3 (Bethesda)">
        <title>Whole genome assembly and annotation of the endangered Caribbean coral Acropora cervicornis.</title>
        <authorList>
            <person name="Selwyn J.D."/>
            <person name="Vollmer S.V."/>
        </authorList>
    </citation>
    <scope>NUCLEOTIDE SEQUENCE</scope>
    <source>
        <strain evidence="4">K2</strain>
    </source>
</reference>
<evidence type="ECO:0000313" key="5">
    <source>
        <dbReference type="Proteomes" id="UP001249851"/>
    </source>
</evidence>
<dbReference type="SMART" id="SM00248">
    <property type="entry name" value="ANK"/>
    <property type="match status" value="2"/>
</dbReference>
<dbReference type="PROSITE" id="PS50088">
    <property type="entry name" value="ANK_REPEAT"/>
    <property type="match status" value="2"/>
</dbReference>
<dbReference type="PANTHER" id="PTHR24171">
    <property type="entry name" value="ANKYRIN REPEAT DOMAIN-CONTAINING PROTEIN 39-RELATED"/>
    <property type="match status" value="1"/>
</dbReference>
<dbReference type="EMBL" id="JARQWQ010000003">
    <property type="protein sequence ID" value="KAK2573036.1"/>
    <property type="molecule type" value="Genomic_DNA"/>
</dbReference>
<evidence type="ECO:0000313" key="4">
    <source>
        <dbReference type="EMBL" id="KAK2573036.1"/>
    </source>
</evidence>
<dbReference type="PROSITE" id="PS50297">
    <property type="entry name" value="ANK_REP_REGION"/>
    <property type="match status" value="2"/>
</dbReference>
<proteinExistence type="predicted"/>
<dbReference type="Gene3D" id="1.25.40.20">
    <property type="entry name" value="Ankyrin repeat-containing domain"/>
    <property type="match status" value="1"/>
</dbReference>
<protein>
    <submittedName>
        <fullName evidence="4">Ankyrin repeat and SAM domain-containing protein 6</fullName>
    </submittedName>
</protein>
<dbReference type="InterPro" id="IPR002110">
    <property type="entry name" value="Ankyrin_rpt"/>
</dbReference>
<sequence>MFVQAVKDLLDQGVCVDSCSPEGFRPLCIAAFWAYNNIVQQLLDRGADINACNRGTNWTALHCATFQGHGKVIMTLMEHNPDLTIRDNLGRTAVDFASALDGIWPFFAVSGCKRTPKAELIKMDIVKKVETDGKLPSSDRAYFSRPGSAYVIKTQSLYGEKSQNIRQAALNNGDVLTASDPLPSNSRLDSPAFSAWRS</sequence>
<dbReference type="Pfam" id="PF12796">
    <property type="entry name" value="Ank_2"/>
    <property type="match status" value="1"/>
</dbReference>
<dbReference type="Proteomes" id="UP001249851">
    <property type="component" value="Unassembled WGS sequence"/>
</dbReference>
<dbReference type="PANTHER" id="PTHR24171:SF10">
    <property type="entry name" value="ANKYRIN REPEAT DOMAIN-CONTAINING PROTEIN 29-LIKE"/>
    <property type="match status" value="1"/>
</dbReference>
<keyword evidence="2 3" id="KW-0040">ANK repeat</keyword>
<keyword evidence="1" id="KW-0677">Repeat</keyword>
<evidence type="ECO:0000256" key="3">
    <source>
        <dbReference type="PROSITE-ProRule" id="PRU00023"/>
    </source>
</evidence>
<feature type="repeat" description="ANK" evidence="3">
    <location>
        <begin position="56"/>
        <end position="88"/>
    </location>
</feature>
<name>A0AAD9R5B0_ACRCE</name>
<evidence type="ECO:0000256" key="2">
    <source>
        <dbReference type="ARBA" id="ARBA00023043"/>
    </source>
</evidence>
<dbReference type="InterPro" id="IPR036770">
    <property type="entry name" value="Ankyrin_rpt-contain_sf"/>
</dbReference>
<feature type="repeat" description="ANK" evidence="3">
    <location>
        <begin position="22"/>
        <end position="54"/>
    </location>
</feature>
<dbReference type="SUPFAM" id="SSF48403">
    <property type="entry name" value="Ankyrin repeat"/>
    <property type="match status" value="1"/>
</dbReference>
<comment type="caution">
    <text evidence="4">The sequence shown here is derived from an EMBL/GenBank/DDBJ whole genome shotgun (WGS) entry which is preliminary data.</text>
</comment>
<reference evidence="4" key="2">
    <citation type="journal article" date="2023" name="Science">
        <title>Genomic signatures of disease resistance in endangered staghorn corals.</title>
        <authorList>
            <person name="Vollmer S.V."/>
            <person name="Selwyn J.D."/>
            <person name="Despard B.A."/>
            <person name="Roesel C.L."/>
        </authorList>
    </citation>
    <scope>NUCLEOTIDE SEQUENCE</scope>
    <source>
        <strain evidence="4">K2</strain>
    </source>
</reference>
<accession>A0AAD9R5B0</accession>
<evidence type="ECO:0000256" key="1">
    <source>
        <dbReference type="ARBA" id="ARBA00022737"/>
    </source>
</evidence>
<keyword evidence="5" id="KW-1185">Reference proteome</keyword>
<organism evidence="4 5">
    <name type="scientific">Acropora cervicornis</name>
    <name type="common">Staghorn coral</name>
    <dbReference type="NCBI Taxonomy" id="6130"/>
    <lineage>
        <taxon>Eukaryota</taxon>
        <taxon>Metazoa</taxon>
        <taxon>Cnidaria</taxon>
        <taxon>Anthozoa</taxon>
        <taxon>Hexacorallia</taxon>
        <taxon>Scleractinia</taxon>
        <taxon>Astrocoeniina</taxon>
        <taxon>Acroporidae</taxon>
        <taxon>Acropora</taxon>
    </lineage>
</organism>